<dbReference type="STRING" id="1406840.Q763_07310"/>
<sequence length="150" mass="16652">MQSLKIKVLAYYRQQVQDKEDAFRDMIDALTEGAANDAKGSAGDKHETALSMMHLEQEKLNHKLKEILEQKSVLDKIETDVVSSKIILGSLVKANNMYLFLSTALPKIVVEGTTVFALSPQSPLGSKLLGGEQGHEIEVNNTKYIIEEFC</sequence>
<organism evidence="1 2">
    <name type="scientific">Flavobacterium beibuense F44-8</name>
    <dbReference type="NCBI Taxonomy" id="1406840"/>
    <lineage>
        <taxon>Bacteria</taxon>
        <taxon>Pseudomonadati</taxon>
        <taxon>Bacteroidota</taxon>
        <taxon>Flavobacteriia</taxon>
        <taxon>Flavobacteriales</taxon>
        <taxon>Flavobacteriaceae</taxon>
        <taxon>Flavobacterium</taxon>
    </lineage>
</organism>
<dbReference type="Proteomes" id="UP000030129">
    <property type="component" value="Unassembled WGS sequence"/>
</dbReference>
<name>A0A0A2LQ36_9FLAO</name>
<accession>A0A0A2LQ36</accession>
<evidence type="ECO:0000313" key="2">
    <source>
        <dbReference type="Proteomes" id="UP000030129"/>
    </source>
</evidence>
<keyword evidence="2" id="KW-1185">Reference proteome</keyword>
<dbReference type="RefSeq" id="WP_035132635.1">
    <property type="nucleotide sequence ID" value="NZ_JRLV01000006.1"/>
</dbReference>
<dbReference type="eggNOG" id="COG0782">
    <property type="taxonomic scope" value="Bacteria"/>
</dbReference>
<reference evidence="1 2" key="1">
    <citation type="submission" date="2013-09" db="EMBL/GenBank/DDBJ databases">
        <authorList>
            <person name="Zeng Z."/>
            <person name="Chen C."/>
        </authorList>
    </citation>
    <scope>NUCLEOTIDE SEQUENCE [LARGE SCALE GENOMIC DNA]</scope>
    <source>
        <strain evidence="1 2">F44-8</strain>
    </source>
</reference>
<dbReference type="EMBL" id="JRLV01000006">
    <property type="protein sequence ID" value="KGO82059.1"/>
    <property type="molecule type" value="Genomic_DNA"/>
</dbReference>
<gene>
    <name evidence="1" type="ORF">Q763_07310</name>
</gene>
<evidence type="ECO:0000313" key="1">
    <source>
        <dbReference type="EMBL" id="KGO82059.1"/>
    </source>
</evidence>
<evidence type="ECO:0008006" key="3">
    <source>
        <dbReference type="Google" id="ProtNLM"/>
    </source>
</evidence>
<comment type="caution">
    <text evidence="1">The sequence shown here is derived from an EMBL/GenBank/DDBJ whole genome shotgun (WGS) entry which is preliminary data.</text>
</comment>
<dbReference type="AlphaFoldDB" id="A0A0A2LQ36"/>
<protein>
    <recommendedName>
        <fullName evidence="3">3-oxoacyl-ACP synthase</fullName>
    </recommendedName>
</protein>
<proteinExistence type="predicted"/>